<dbReference type="AlphaFoldDB" id="A0A9X3J3A2"/>
<organism evidence="1 2">
    <name type="scientific">Nannocystis pusilla</name>
    <dbReference type="NCBI Taxonomy" id="889268"/>
    <lineage>
        <taxon>Bacteria</taxon>
        <taxon>Pseudomonadati</taxon>
        <taxon>Myxococcota</taxon>
        <taxon>Polyangia</taxon>
        <taxon>Nannocystales</taxon>
        <taxon>Nannocystaceae</taxon>
        <taxon>Nannocystis</taxon>
    </lineage>
</organism>
<accession>A0A9X3J3A2</accession>
<evidence type="ECO:0000313" key="2">
    <source>
        <dbReference type="Proteomes" id="UP001150924"/>
    </source>
</evidence>
<comment type="caution">
    <text evidence="1">The sequence shown here is derived from an EMBL/GenBank/DDBJ whole genome shotgun (WGS) entry which is preliminary data.</text>
</comment>
<gene>
    <name evidence="1" type="ORF">OV079_45200</name>
</gene>
<dbReference type="EMBL" id="JAPNKE010000002">
    <property type="protein sequence ID" value="MCY1012614.1"/>
    <property type="molecule type" value="Genomic_DNA"/>
</dbReference>
<dbReference type="Proteomes" id="UP001150924">
    <property type="component" value="Unassembled WGS sequence"/>
</dbReference>
<sequence length="126" mass="13930">MSDRTSFSCFRDLVHHMQLGAGHHAVVELLLRLCTEVDALRQALADPRVPAEVRHSYREAHARAVTRAHNSAGPYGSGEKVLSAYYNREADADRLAPELDMAARLGAGPEELATLRATLEEVEMYT</sequence>
<name>A0A9X3J3A2_9BACT</name>
<proteinExistence type="predicted"/>
<dbReference type="RefSeq" id="WP_267776094.1">
    <property type="nucleotide sequence ID" value="NZ_JAPNKE010000002.1"/>
</dbReference>
<evidence type="ECO:0000313" key="1">
    <source>
        <dbReference type="EMBL" id="MCY1012614.1"/>
    </source>
</evidence>
<protein>
    <submittedName>
        <fullName evidence="1">Uncharacterized protein</fullName>
    </submittedName>
</protein>
<reference evidence="1" key="1">
    <citation type="submission" date="2022-11" db="EMBL/GenBank/DDBJ databases">
        <title>Minimal conservation of predation-associated metabolite biosynthetic gene clusters underscores biosynthetic potential of Myxococcota including descriptions for ten novel species: Archangium lansinium sp. nov., Myxococcus landrumus sp. nov., Nannocystis bai.</title>
        <authorList>
            <person name="Ahearne A."/>
            <person name="Stevens C."/>
            <person name="Phillips K."/>
        </authorList>
    </citation>
    <scope>NUCLEOTIDE SEQUENCE</scope>
    <source>
        <strain evidence="1">Na p29</strain>
    </source>
</reference>
<keyword evidence="2" id="KW-1185">Reference proteome</keyword>